<name>A0ABT0YE66_9ACTN</name>
<dbReference type="EMBL" id="JAMQOL010000075">
    <property type="protein sequence ID" value="MCM4084323.1"/>
    <property type="molecule type" value="Genomic_DNA"/>
</dbReference>
<evidence type="ECO:0000313" key="2">
    <source>
        <dbReference type="Proteomes" id="UP001523216"/>
    </source>
</evidence>
<accession>A0ABT0YE66</accession>
<evidence type="ECO:0000313" key="1">
    <source>
        <dbReference type="EMBL" id="MCM4084323.1"/>
    </source>
</evidence>
<sequence length="103" mass="10679">MTIDERTVLRPGESLPSAALVSAGTGTQPDAIVPFMQAIGLGRYRDTDDGRFLPPSVELACLITGLRPRPDHFAGVHLGTVSPGHDACAYQDGGPGPAGGRRA</sequence>
<dbReference type="RefSeq" id="WP_251804075.1">
    <property type="nucleotide sequence ID" value="NZ_JAMQOL010000075.1"/>
</dbReference>
<protein>
    <submittedName>
        <fullName evidence="1">Uncharacterized protein</fullName>
    </submittedName>
</protein>
<proteinExistence type="predicted"/>
<gene>
    <name evidence="1" type="ORF">LXN57_43000</name>
</gene>
<organism evidence="1 2">
    <name type="scientific">Paractinoplanes hotanensis</name>
    <dbReference type="NCBI Taxonomy" id="2906497"/>
    <lineage>
        <taxon>Bacteria</taxon>
        <taxon>Bacillati</taxon>
        <taxon>Actinomycetota</taxon>
        <taxon>Actinomycetes</taxon>
        <taxon>Micromonosporales</taxon>
        <taxon>Micromonosporaceae</taxon>
        <taxon>Paractinoplanes</taxon>
    </lineage>
</organism>
<reference evidence="1 2" key="1">
    <citation type="submission" date="2022-06" db="EMBL/GenBank/DDBJ databases">
        <title>Actinoplanes abujensis sp. nov., isolated from Nigerian arid soil.</title>
        <authorList>
            <person name="Ding P."/>
        </authorList>
    </citation>
    <scope>NUCLEOTIDE SEQUENCE [LARGE SCALE GENOMIC DNA]</scope>
    <source>
        <strain evidence="2">TRM88002</strain>
    </source>
</reference>
<dbReference type="Proteomes" id="UP001523216">
    <property type="component" value="Unassembled WGS sequence"/>
</dbReference>
<comment type="caution">
    <text evidence="1">The sequence shown here is derived from an EMBL/GenBank/DDBJ whole genome shotgun (WGS) entry which is preliminary data.</text>
</comment>
<keyword evidence="2" id="KW-1185">Reference proteome</keyword>